<feature type="transmembrane region" description="Helical" evidence="6">
    <location>
        <begin position="267"/>
        <end position="291"/>
    </location>
</feature>
<keyword evidence="8" id="KW-1185">Reference proteome</keyword>
<evidence type="ECO:0000313" key="7">
    <source>
        <dbReference type="EMBL" id="PWA37562.1"/>
    </source>
</evidence>
<keyword evidence="3 6" id="KW-0812">Transmembrane</keyword>
<dbReference type="OrthoDB" id="2126698at2759"/>
<feature type="transmembrane region" description="Helical" evidence="6">
    <location>
        <begin position="189"/>
        <end position="208"/>
    </location>
</feature>
<evidence type="ECO:0000256" key="6">
    <source>
        <dbReference type="SAM" id="Phobius"/>
    </source>
</evidence>
<dbReference type="STRING" id="35608.A0A2U1KLH1"/>
<name>A0A2U1KLH1_ARTAN</name>
<dbReference type="AlphaFoldDB" id="A0A2U1KLH1"/>
<dbReference type="CDD" id="cd13132">
    <property type="entry name" value="MATE_eukaryotic"/>
    <property type="match status" value="1"/>
</dbReference>
<dbReference type="GO" id="GO:0042910">
    <property type="term" value="F:xenobiotic transmembrane transporter activity"/>
    <property type="evidence" value="ECO:0007669"/>
    <property type="project" value="InterPro"/>
</dbReference>
<feature type="transmembrane region" description="Helical" evidence="6">
    <location>
        <begin position="229"/>
        <end position="247"/>
    </location>
</feature>
<evidence type="ECO:0000256" key="5">
    <source>
        <dbReference type="ARBA" id="ARBA00023136"/>
    </source>
</evidence>
<evidence type="ECO:0000256" key="2">
    <source>
        <dbReference type="ARBA" id="ARBA00010199"/>
    </source>
</evidence>
<evidence type="ECO:0000313" key="8">
    <source>
        <dbReference type="Proteomes" id="UP000245207"/>
    </source>
</evidence>
<dbReference type="GO" id="GO:0015297">
    <property type="term" value="F:antiporter activity"/>
    <property type="evidence" value="ECO:0007669"/>
    <property type="project" value="InterPro"/>
</dbReference>
<dbReference type="GO" id="GO:1990961">
    <property type="term" value="P:xenobiotic detoxification by transmembrane export across the plasma membrane"/>
    <property type="evidence" value="ECO:0007669"/>
    <property type="project" value="InterPro"/>
</dbReference>
<dbReference type="Proteomes" id="UP000245207">
    <property type="component" value="Unassembled WGS sequence"/>
</dbReference>
<dbReference type="Pfam" id="PF01554">
    <property type="entry name" value="MatE"/>
    <property type="match status" value="2"/>
</dbReference>
<keyword evidence="5 6" id="KW-0472">Membrane</keyword>
<dbReference type="InterPro" id="IPR045069">
    <property type="entry name" value="MATE_euk"/>
</dbReference>
<evidence type="ECO:0000256" key="3">
    <source>
        <dbReference type="ARBA" id="ARBA00022692"/>
    </source>
</evidence>
<protein>
    <submittedName>
        <fullName evidence="7">Multi antimicrobial extrusion protein</fullName>
    </submittedName>
</protein>
<feature type="transmembrane region" description="Helical" evidence="6">
    <location>
        <begin position="149"/>
        <end position="169"/>
    </location>
</feature>
<sequence>MEEQGLQTPLVGQEYEKRVGPYSKDEIVCELALSDASMATSFASVTGTSLMIGMGGALDTFCGQSYGAKEYHMLGIHMQRAMIVLLSACIPLAFIWANAGTLLVFLGQDPEISAEADLYAKFMIPSLFGDALLQCHVQFLQSQNNVVPMMLSTGITTLLHILVCWIMVFKSGLEVETWTGFSKEALLNIPTFLKLAIPSAVMVCLEIWSFEMKVLLSGLLPNPQLETTVLSISLDTFSMLYMIPLGLSSATSVRVSNELGAGRARAALLAIWVSMFDVITEGVLGAFILIFGRKLWGYCYSNEEEVVNYIAQIMLLLAGGYVVDGIQSVLSGYNKPII</sequence>
<evidence type="ECO:0000256" key="1">
    <source>
        <dbReference type="ARBA" id="ARBA00004141"/>
    </source>
</evidence>
<comment type="similarity">
    <text evidence="2">Belongs to the multi antimicrobial extrusion (MATE) (TC 2.A.66.1) family.</text>
</comment>
<dbReference type="PANTHER" id="PTHR11206">
    <property type="entry name" value="MULTIDRUG RESISTANCE PROTEIN"/>
    <property type="match status" value="1"/>
</dbReference>
<feature type="transmembrane region" description="Helical" evidence="6">
    <location>
        <begin position="83"/>
        <end position="106"/>
    </location>
</feature>
<accession>A0A2U1KLH1</accession>
<proteinExistence type="inferred from homology"/>
<comment type="caution">
    <text evidence="7">The sequence shown here is derived from an EMBL/GenBank/DDBJ whole genome shotgun (WGS) entry which is preliminary data.</text>
</comment>
<dbReference type="EMBL" id="PKPP01016612">
    <property type="protein sequence ID" value="PWA37562.1"/>
    <property type="molecule type" value="Genomic_DNA"/>
</dbReference>
<gene>
    <name evidence="7" type="ORF">CTI12_AA589310</name>
</gene>
<comment type="subcellular location">
    <subcellularLocation>
        <location evidence="1">Membrane</location>
        <topology evidence="1">Multi-pass membrane protein</topology>
    </subcellularLocation>
</comment>
<keyword evidence="4 6" id="KW-1133">Transmembrane helix</keyword>
<reference evidence="7 8" key="1">
    <citation type="journal article" date="2018" name="Mol. Plant">
        <title>The genome of Artemisia annua provides insight into the evolution of Asteraceae family and artemisinin biosynthesis.</title>
        <authorList>
            <person name="Shen Q."/>
            <person name="Zhang L."/>
            <person name="Liao Z."/>
            <person name="Wang S."/>
            <person name="Yan T."/>
            <person name="Shi P."/>
            <person name="Liu M."/>
            <person name="Fu X."/>
            <person name="Pan Q."/>
            <person name="Wang Y."/>
            <person name="Lv Z."/>
            <person name="Lu X."/>
            <person name="Zhang F."/>
            <person name="Jiang W."/>
            <person name="Ma Y."/>
            <person name="Chen M."/>
            <person name="Hao X."/>
            <person name="Li L."/>
            <person name="Tang Y."/>
            <person name="Lv G."/>
            <person name="Zhou Y."/>
            <person name="Sun X."/>
            <person name="Brodelius P.E."/>
            <person name="Rose J.K.C."/>
            <person name="Tang K."/>
        </authorList>
    </citation>
    <scope>NUCLEOTIDE SEQUENCE [LARGE SCALE GENOMIC DNA]</scope>
    <source>
        <strain evidence="8">cv. Huhao1</strain>
        <tissue evidence="7">Leaf</tissue>
    </source>
</reference>
<dbReference type="InterPro" id="IPR002528">
    <property type="entry name" value="MATE_fam"/>
</dbReference>
<organism evidence="7 8">
    <name type="scientific">Artemisia annua</name>
    <name type="common">Sweet wormwood</name>
    <dbReference type="NCBI Taxonomy" id="35608"/>
    <lineage>
        <taxon>Eukaryota</taxon>
        <taxon>Viridiplantae</taxon>
        <taxon>Streptophyta</taxon>
        <taxon>Embryophyta</taxon>
        <taxon>Tracheophyta</taxon>
        <taxon>Spermatophyta</taxon>
        <taxon>Magnoliopsida</taxon>
        <taxon>eudicotyledons</taxon>
        <taxon>Gunneridae</taxon>
        <taxon>Pentapetalae</taxon>
        <taxon>asterids</taxon>
        <taxon>campanulids</taxon>
        <taxon>Asterales</taxon>
        <taxon>Asteraceae</taxon>
        <taxon>Asteroideae</taxon>
        <taxon>Anthemideae</taxon>
        <taxon>Artemisiinae</taxon>
        <taxon>Artemisia</taxon>
    </lineage>
</organism>
<dbReference type="GO" id="GO:0016020">
    <property type="term" value="C:membrane"/>
    <property type="evidence" value="ECO:0007669"/>
    <property type="project" value="UniProtKB-SubCell"/>
</dbReference>
<evidence type="ECO:0000256" key="4">
    <source>
        <dbReference type="ARBA" id="ARBA00022989"/>
    </source>
</evidence>